<evidence type="ECO:0000313" key="2">
    <source>
        <dbReference type="Proteomes" id="UP000248749"/>
    </source>
</evidence>
<organism evidence="1 2">
    <name type="scientific">Micromonospora deserti</name>
    <dbReference type="NCBI Taxonomy" id="2070366"/>
    <lineage>
        <taxon>Bacteria</taxon>
        <taxon>Bacillati</taxon>
        <taxon>Actinomycetota</taxon>
        <taxon>Actinomycetes</taxon>
        <taxon>Micromonosporales</taxon>
        <taxon>Micromonosporaceae</taxon>
        <taxon>Micromonospora</taxon>
    </lineage>
</organism>
<keyword evidence="2" id="KW-1185">Reference proteome</keyword>
<dbReference type="Proteomes" id="UP000248749">
    <property type="component" value="Unassembled WGS sequence"/>
</dbReference>
<sequence length="300" mass="33270">MAGVRRPRRRAEVAALAVRQRPLPITTGAGVSAVLTTLRTARKCSGDRERQTLRLTGTCGDRIPLRTFTRPVSGLSAIPGIFNSESSQVDWQITNLHGDLVAAIHGDDEGLSSTSEATEYGTPRNPDDIGAQRYGWLGAKQRAADTPSGIVLMGVRLYNTVTGRFLQVDPVDGGSCNAYEYTCGDPVNKEDLDGKWISIALRAGAAACKIGRWCIRSAKWAGKQWWRYAKFMGKKYWGAGKWLWNHARSAASARPKWGFWNSRNTVIGFKYRSYTYGSYRYLKLDRRDGYRSTSTGSEAK</sequence>
<evidence type="ECO:0000313" key="1">
    <source>
        <dbReference type="EMBL" id="PZF94632.1"/>
    </source>
</evidence>
<name>A0A2W2C7L5_9ACTN</name>
<protein>
    <recommendedName>
        <fullName evidence="3">RHS repeat-associated core domain-containing protein</fullName>
    </recommendedName>
</protein>
<dbReference type="AlphaFoldDB" id="A0A2W2C7L5"/>
<dbReference type="EMBL" id="POUB01000138">
    <property type="protein sequence ID" value="PZF94632.1"/>
    <property type="molecule type" value="Genomic_DNA"/>
</dbReference>
<evidence type="ECO:0008006" key="3">
    <source>
        <dbReference type="Google" id="ProtNLM"/>
    </source>
</evidence>
<dbReference type="InterPro" id="IPR022385">
    <property type="entry name" value="Rhs_assc_core"/>
</dbReference>
<dbReference type="NCBIfam" id="TIGR03696">
    <property type="entry name" value="Rhs_assc_core"/>
    <property type="match status" value="1"/>
</dbReference>
<accession>A0A2W2C7L5</accession>
<proteinExistence type="predicted"/>
<dbReference type="Gene3D" id="2.180.10.10">
    <property type="entry name" value="RHS repeat-associated core"/>
    <property type="match status" value="1"/>
</dbReference>
<reference evidence="1 2" key="1">
    <citation type="submission" date="2018-01" db="EMBL/GenBank/DDBJ databases">
        <title>Draft genome sequence of Salinispora sp. 13K206.</title>
        <authorList>
            <person name="Sahin N."/>
            <person name="Saygin H."/>
            <person name="Ay H."/>
        </authorList>
    </citation>
    <scope>NUCLEOTIDE SEQUENCE [LARGE SCALE GENOMIC DNA]</scope>
    <source>
        <strain evidence="1 2">13K206</strain>
    </source>
</reference>
<gene>
    <name evidence="1" type="ORF">C1I99_19140</name>
</gene>
<comment type="caution">
    <text evidence="1">The sequence shown here is derived from an EMBL/GenBank/DDBJ whole genome shotgun (WGS) entry which is preliminary data.</text>
</comment>
<dbReference type="OrthoDB" id="5994822at2"/>